<dbReference type="EMBL" id="CP133772">
    <property type="protein sequence ID" value="WYY00997.1"/>
    <property type="molecule type" value="Genomic_DNA"/>
</dbReference>
<keyword evidence="2" id="KW-1185">Reference proteome</keyword>
<name>A0AAX4NJB3_9ARCH</name>
<sequence>MRARLWIKGVHEVYEFVIPQFNIHHGYVVNNKCRRRVYGFAVIKGGVNSPELSFGAFCNRMSCNANIIFHDFSQAGQIWTLSTKIDNVQSP</sequence>
<evidence type="ECO:0000313" key="1">
    <source>
        <dbReference type="EMBL" id="WYY00997.1"/>
    </source>
</evidence>
<dbReference type="Proteomes" id="UP001451606">
    <property type="component" value="Chromosome"/>
</dbReference>
<dbReference type="AlphaFoldDB" id="A0AAX4NJB3"/>
<accession>A0AAX4NJB3</accession>
<dbReference type="GeneID" id="95968329"/>
<reference evidence="1 2" key="1">
    <citation type="submission" date="2023-09" db="EMBL/GenBank/DDBJ databases">
        <authorList>
            <person name="Golyshina O.V."/>
            <person name="Lunev E.A."/>
            <person name="Bargiela R."/>
            <person name="Gaines M.C."/>
            <person name="Daum B."/>
            <person name="Bale N.J."/>
            <person name="Koenen M."/>
            <person name="Sinninghe Damst J.S."/>
            <person name="Yakimov M."/>
            <person name="Golyshin P.N."/>
        </authorList>
    </citation>
    <scope>NUCLEOTIDE SEQUENCE [LARGE SCALE GENOMIC DNA]</scope>
    <source>
        <strain evidence="1 2">M1</strain>
    </source>
</reference>
<protein>
    <submittedName>
        <fullName evidence="1">Uncharacterized protein</fullName>
    </submittedName>
</protein>
<organism evidence="1 2">
    <name type="scientific">Oxyplasma meridianum</name>
    <dbReference type="NCBI Taxonomy" id="3073602"/>
    <lineage>
        <taxon>Archaea</taxon>
        <taxon>Methanobacteriati</taxon>
        <taxon>Thermoplasmatota</taxon>
        <taxon>Thermoplasmata</taxon>
        <taxon>Thermoplasmatales</taxon>
        <taxon>Thermoplasmataceae</taxon>
        <taxon>Oxyplasma</taxon>
    </lineage>
</organism>
<gene>
    <name evidence="1" type="ORF">OXIME_001591</name>
</gene>
<evidence type="ECO:0000313" key="2">
    <source>
        <dbReference type="Proteomes" id="UP001451606"/>
    </source>
</evidence>
<dbReference type="RefSeq" id="WP_393971319.1">
    <property type="nucleotide sequence ID" value="NZ_CP133772.1"/>
</dbReference>
<dbReference type="KEGG" id="omr:OXIME_001591"/>
<proteinExistence type="predicted"/>